<feature type="transmembrane region" description="Helical" evidence="1">
    <location>
        <begin position="156"/>
        <end position="176"/>
    </location>
</feature>
<evidence type="ECO:0000313" key="2">
    <source>
        <dbReference type="EMBL" id="NTC27780.1"/>
    </source>
</evidence>
<feature type="transmembrane region" description="Helical" evidence="1">
    <location>
        <begin position="21"/>
        <end position="39"/>
    </location>
</feature>
<reference evidence="2" key="1">
    <citation type="journal article" date="2020" name="Science">
        <title>Unexpected conservation and global transmission of agrobacterial virulence plasmids.</title>
        <authorList>
            <person name="Weisberg A.J."/>
            <person name="Davis E.W. 2nd"/>
            <person name="Tabima J."/>
            <person name="Belcher M.S."/>
            <person name="Miller M."/>
            <person name="Kuo C.H."/>
            <person name="Loper J.E."/>
            <person name="Grunwald N.J."/>
            <person name="Putnam M.L."/>
            <person name="Chang J.H."/>
        </authorList>
    </citation>
    <scope>NUCLEOTIDE SEQUENCE</scope>
    <source>
        <strain evidence="2">17-1853-1a</strain>
    </source>
</reference>
<keyword evidence="1" id="KW-1133">Transmembrane helix</keyword>
<gene>
    <name evidence="2" type="ORF">G6M46_06320</name>
</gene>
<dbReference type="Proteomes" id="UP000702952">
    <property type="component" value="Unassembled WGS sequence"/>
</dbReference>
<dbReference type="EMBL" id="JAAMAY010000006">
    <property type="protein sequence ID" value="NTC27780.1"/>
    <property type="molecule type" value="Genomic_DNA"/>
</dbReference>
<accession>A0AA44F2B4</accession>
<proteinExistence type="predicted"/>
<feature type="transmembrane region" description="Helical" evidence="1">
    <location>
        <begin position="124"/>
        <end position="144"/>
    </location>
</feature>
<evidence type="ECO:0000256" key="1">
    <source>
        <dbReference type="SAM" id="Phobius"/>
    </source>
</evidence>
<evidence type="ECO:0000313" key="3">
    <source>
        <dbReference type="Proteomes" id="UP000702952"/>
    </source>
</evidence>
<organism evidence="2 3">
    <name type="scientific">Agrobacterium tumefaciens</name>
    <dbReference type="NCBI Taxonomy" id="358"/>
    <lineage>
        <taxon>Bacteria</taxon>
        <taxon>Pseudomonadati</taxon>
        <taxon>Pseudomonadota</taxon>
        <taxon>Alphaproteobacteria</taxon>
        <taxon>Hyphomicrobiales</taxon>
        <taxon>Rhizobiaceae</taxon>
        <taxon>Rhizobium/Agrobacterium group</taxon>
        <taxon>Agrobacterium</taxon>
        <taxon>Agrobacterium tumefaciens complex</taxon>
    </lineage>
</organism>
<dbReference type="RefSeq" id="WP_065660385.1">
    <property type="nucleotide sequence ID" value="NZ_CP123839.1"/>
</dbReference>
<feature type="transmembrane region" description="Helical" evidence="1">
    <location>
        <begin position="51"/>
        <end position="71"/>
    </location>
</feature>
<sequence length="187" mass="20540">MELQSRASQPANAGSAARDDLTRATLTVAWVIILNKPFYPLYVWYLVDDGAVASLVTLLSVPFFLAIPFLAKKSPLAARLALPLVGTIDTLFETKLFGQASGTEFFFAACIMLAAMSFRADEKLWQYAMAILVFTAFFFSRTFLGAPLQSWSADDLATLLNLNAFSAASLMVFIALRYAGISRRTEI</sequence>
<name>A0AA44F2B4_AGRTU</name>
<dbReference type="AlphaFoldDB" id="A0AA44F2B4"/>
<keyword evidence="1" id="KW-0472">Membrane</keyword>
<comment type="caution">
    <text evidence="2">The sequence shown here is derived from an EMBL/GenBank/DDBJ whole genome shotgun (WGS) entry which is preliminary data.</text>
</comment>
<keyword evidence="1" id="KW-0812">Transmembrane</keyword>
<protein>
    <submittedName>
        <fullName evidence="2">Uncharacterized protein</fullName>
    </submittedName>
</protein>